<protein>
    <recommendedName>
        <fullName evidence="2">YjiS-like domain-containing protein</fullName>
    </recommendedName>
</protein>
<comment type="caution">
    <text evidence="3">The sequence shown here is derived from an EMBL/GenBank/DDBJ whole genome shotgun (WGS) entry which is preliminary data.</text>
</comment>
<feature type="domain" description="YjiS-like" evidence="2">
    <location>
        <begin position="11"/>
        <end position="44"/>
    </location>
</feature>
<accession>W9UZX0</accession>
<feature type="region of interest" description="Disordered" evidence="1">
    <location>
        <begin position="42"/>
        <end position="66"/>
    </location>
</feature>
<keyword evidence="4" id="KW-1185">Reference proteome</keyword>
<proteinExistence type="predicted"/>
<feature type="compositionally biased region" description="Basic residues" evidence="1">
    <location>
        <begin position="51"/>
        <end position="66"/>
    </location>
</feature>
<evidence type="ECO:0000313" key="3">
    <source>
        <dbReference type="EMBL" id="EXJ10256.1"/>
    </source>
</evidence>
<reference evidence="3 4" key="2">
    <citation type="journal article" date="2015" name="Syst. Appl. Microbiol.">
        <title>Nitrincola nitratireducens sp. nov. isolated from a haloalkaline crater lake.</title>
        <authorList>
            <person name="Singh A."/>
            <person name="Vaidya B."/>
            <person name="Tanuku N.R."/>
            <person name="Pinnaka A.K."/>
        </authorList>
    </citation>
    <scope>NUCLEOTIDE SEQUENCE [LARGE SCALE GENOMIC DNA]</scope>
    <source>
        <strain evidence="3 4">AK23</strain>
    </source>
</reference>
<evidence type="ECO:0000256" key="1">
    <source>
        <dbReference type="SAM" id="MobiDB-lite"/>
    </source>
</evidence>
<organism evidence="3 4">
    <name type="scientific">Nitrincola nitratireducens</name>
    <dbReference type="NCBI Taxonomy" id="1229521"/>
    <lineage>
        <taxon>Bacteria</taxon>
        <taxon>Pseudomonadati</taxon>
        <taxon>Pseudomonadota</taxon>
        <taxon>Gammaproteobacteria</taxon>
        <taxon>Oceanospirillales</taxon>
        <taxon>Oceanospirillaceae</taxon>
        <taxon>Nitrincola</taxon>
    </lineage>
</organism>
<dbReference type="Pfam" id="PF06568">
    <property type="entry name" value="YjiS-like"/>
    <property type="match status" value="1"/>
</dbReference>
<dbReference type="AlphaFoldDB" id="W9UZX0"/>
<dbReference type="STRING" id="1229521.D791_02814"/>
<gene>
    <name evidence="3" type="ORF">D791_02814</name>
</gene>
<evidence type="ECO:0000313" key="4">
    <source>
        <dbReference type="Proteomes" id="UP000019464"/>
    </source>
</evidence>
<dbReference type="InterPro" id="IPR009506">
    <property type="entry name" value="YjiS-like"/>
</dbReference>
<name>W9UZX0_9GAMM</name>
<dbReference type="EMBL" id="AONB01000015">
    <property type="protein sequence ID" value="EXJ10256.1"/>
    <property type="molecule type" value="Genomic_DNA"/>
</dbReference>
<reference evidence="4" key="1">
    <citation type="submission" date="2012-11" db="EMBL/GenBank/DDBJ databases">
        <authorList>
            <person name="Singh A."/>
            <person name="Pinnaka A.K."/>
            <person name="Vaidya B."/>
        </authorList>
    </citation>
    <scope>NUCLEOTIDE SEQUENCE [LARGE SCALE GENOMIC DNA]</scope>
    <source>
        <strain evidence="4">AK23</strain>
    </source>
</reference>
<dbReference type="RefSeq" id="WP_036512308.1">
    <property type="nucleotide sequence ID" value="NZ_AONB01000015.1"/>
</dbReference>
<sequence>MKYFSLTQLCHQLRNYLEYRRSHQQLLRLEERLLKDVGITRSQAQKEGQKPFRKHSLFKKHVNKDS</sequence>
<dbReference type="OrthoDB" id="6121393at2"/>
<evidence type="ECO:0000259" key="2">
    <source>
        <dbReference type="Pfam" id="PF06568"/>
    </source>
</evidence>
<dbReference type="Proteomes" id="UP000019464">
    <property type="component" value="Unassembled WGS sequence"/>
</dbReference>